<feature type="compositionally biased region" description="Basic and acidic residues" evidence="1">
    <location>
        <begin position="64"/>
        <end position="75"/>
    </location>
</feature>
<comment type="caution">
    <text evidence="2">The sequence shown here is derived from an EMBL/GenBank/DDBJ whole genome shotgun (WGS) entry which is preliminary data.</text>
</comment>
<reference evidence="2 3" key="1">
    <citation type="journal article" date="2023" name="G3 (Bethesda)">
        <title>A chromosome-level genome assembly of Zasmidium syzygii isolated from banana leaves.</title>
        <authorList>
            <person name="van Westerhoven A.C."/>
            <person name="Mehrabi R."/>
            <person name="Talebi R."/>
            <person name="Steentjes M.B.F."/>
            <person name="Corcolon B."/>
            <person name="Chong P.A."/>
            <person name="Kema G.H.J."/>
            <person name="Seidl M.F."/>
        </authorList>
    </citation>
    <scope>NUCLEOTIDE SEQUENCE [LARGE SCALE GENOMIC DNA]</scope>
    <source>
        <strain evidence="2 3">P124</strain>
    </source>
</reference>
<proteinExistence type="predicted"/>
<dbReference type="EMBL" id="JAXOVC010000014">
    <property type="protein sequence ID" value="KAK4494144.1"/>
    <property type="molecule type" value="Genomic_DNA"/>
</dbReference>
<evidence type="ECO:0000256" key="1">
    <source>
        <dbReference type="SAM" id="MobiDB-lite"/>
    </source>
</evidence>
<protein>
    <submittedName>
        <fullName evidence="2">Uncharacterized protein</fullName>
    </submittedName>
</protein>
<evidence type="ECO:0000313" key="2">
    <source>
        <dbReference type="EMBL" id="KAK4494144.1"/>
    </source>
</evidence>
<organism evidence="2 3">
    <name type="scientific">Zasmidium cellare</name>
    <name type="common">Wine cellar mold</name>
    <name type="synonym">Racodium cellare</name>
    <dbReference type="NCBI Taxonomy" id="395010"/>
    <lineage>
        <taxon>Eukaryota</taxon>
        <taxon>Fungi</taxon>
        <taxon>Dikarya</taxon>
        <taxon>Ascomycota</taxon>
        <taxon>Pezizomycotina</taxon>
        <taxon>Dothideomycetes</taxon>
        <taxon>Dothideomycetidae</taxon>
        <taxon>Mycosphaerellales</taxon>
        <taxon>Mycosphaerellaceae</taxon>
        <taxon>Zasmidium</taxon>
    </lineage>
</organism>
<keyword evidence="3" id="KW-1185">Reference proteome</keyword>
<feature type="region of interest" description="Disordered" evidence="1">
    <location>
        <begin position="54"/>
        <end position="75"/>
    </location>
</feature>
<dbReference type="Proteomes" id="UP001305779">
    <property type="component" value="Unassembled WGS sequence"/>
</dbReference>
<evidence type="ECO:0000313" key="3">
    <source>
        <dbReference type="Proteomes" id="UP001305779"/>
    </source>
</evidence>
<gene>
    <name evidence="2" type="ORF">PRZ48_014442</name>
</gene>
<sequence>MCTQELIWCSCGHGEFLEIKKCRNGHLTGRCWTVVHGNHHLVVPAECSYCRNGLNRRKPLGSPRPRDELARKVEENQDVELGKMLEEGLEEAKLMEGCGGNDFGMEDVLSTDWSGFDLEKEVDFWNLDPVLLEGGGLGSIPEETAQ</sequence>
<accession>A0ABR0DYG8</accession>
<name>A0ABR0DYG8_ZASCE</name>